<dbReference type="SUPFAM" id="SSF56219">
    <property type="entry name" value="DNase I-like"/>
    <property type="match status" value="1"/>
</dbReference>
<gene>
    <name evidence="3" type="primary">X-elementORF2_359</name>
    <name evidence="3" type="ORF">TNIN_120161</name>
</gene>
<dbReference type="InterPro" id="IPR005135">
    <property type="entry name" value="Endo/exonuclease/phosphatase"/>
</dbReference>
<dbReference type="EMBL" id="BMAV01016178">
    <property type="protein sequence ID" value="GFY66661.1"/>
    <property type="molecule type" value="Genomic_DNA"/>
</dbReference>
<keyword evidence="3" id="KW-0548">Nucleotidyltransferase</keyword>
<dbReference type="PANTHER" id="PTHR33273">
    <property type="entry name" value="DOMAIN-CONTAINING PROTEIN, PUTATIVE-RELATED"/>
    <property type="match status" value="1"/>
</dbReference>
<protein>
    <submittedName>
        <fullName evidence="3">Putative RNA-directed DNA polymerase from transposon X-element</fullName>
    </submittedName>
</protein>
<proteinExistence type="predicted"/>
<name>A0A8X6Y8Q9_9ARAC</name>
<dbReference type="PANTHER" id="PTHR33273:SF4">
    <property type="entry name" value="ENDONUCLEASE_EXONUCLEASE_PHOSPHATASE DOMAIN-CONTAINING PROTEIN"/>
    <property type="match status" value="1"/>
</dbReference>
<keyword evidence="3" id="KW-0695">RNA-directed DNA polymerase</keyword>
<dbReference type="AlphaFoldDB" id="A0A8X6Y8Q9"/>
<evidence type="ECO:0000256" key="1">
    <source>
        <dbReference type="SAM" id="MobiDB-lite"/>
    </source>
</evidence>
<keyword evidence="3" id="KW-0808">Transferase</keyword>
<accession>A0A8X6Y8Q9</accession>
<dbReference type="Gene3D" id="3.60.10.10">
    <property type="entry name" value="Endonuclease/exonuclease/phosphatase"/>
    <property type="match status" value="1"/>
</dbReference>
<dbReference type="InterPro" id="IPR036691">
    <property type="entry name" value="Endo/exonu/phosph_ase_sf"/>
</dbReference>
<dbReference type="Proteomes" id="UP000886998">
    <property type="component" value="Unassembled WGS sequence"/>
</dbReference>
<dbReference type="GO" id="GO:0003964">
    <property type="term" value="F:RNA-directed DNA polymerase activity"/>
    <property type="evidence" value="ECO:0007669"/>
    <property type="project" value="UniProtKB-KW"/>
</dbReference>
<evidence type="ECO:0000313" key="4">
    <source>
        <dbReference type="Proteomes" id="UP000886998"/>
    </source>
</evidence>
<dbReference type="Pfam" id="PF03372">
    <property type="entry name" value="Exo_endo_phos"/>
    <property type="match status" value="1"/>
</dbReference>
<dbReference type="OrthoDB" id="416454at2759"/>
<feature type="region of interest" description="Disordered" evidence="1">
    <location>
        <begin position="265"/>
        <end position="289"/>
    </location>
</feature>
<evidence type="ECO:0000259" key="2">
    <source>
        <dbReference type="Pfam" id="PF03372"/>
    </source>
</evidence>
<evidence type="ECO:0000313" key="3">
    <source>
        <dbReference type="EMBL" id="GFY66661.1"/>
    </source>
</evidence>
<keyword evidence="4" id="KW-1185">Reference proteome</keyword>
<organism evidence="3 4">
    <name type="scientific">Trichonephila inaurata madagascariensis</name>
    <dbReference type="NCBI Taxonomy" id="2747483"/>
    <lineage>
        <taxon>Eukaryota</taxon>
        <taxon>Metazoa</taxon>
        <taxon>Ecdysozoa</taxon>
        <taxon>Arthropoda</taxon>
        <taxon>Chelicerata</taxon>
        <taxon>Arachnida</taxon>
        <taxon>Araneae</taxon>
        <taxon>Araneomorphae</taxon>
        <taxon>Entelegynae</taxon>
        <taxon>Araneoidea</taxon>
        <taxon>Nephilidae</taxon>
        <taxon>Trichonephila</taxon>
        <taxon>Trichonephila inaurata</taxon>
    </lineage>
</organism>
<sequence length="310" mass="34120">MIRTPSGRNTFKIISWNADSVLNKIDELTAYIAENDPDVVALQETFLRPCLDLNIANFTTHRNDRMTHRGGGTAILVKNSIPHHSIQINTNTVETTTIVIESQPSNVAICSLYNPPGSPVRNLIPDLLKIFRNRSQCIIVGDYNAKHTSWSVATVNNPAGNALARFVRTSGFLLLAPQEFQSATLDLGISCGLNTGGLPRSFQRPQPCSLRNPQISNSEGIEQAILNFNSHIHTAVNQASKFKPILNSMSNVPYETRLKIREKNPPTQALAKDPIPSTQGGSQPTSKIYSYRPEKIKRAYLGLPLGGCQH</sequence>
<feature type="compositionally biased region" description="Polar residues" evidence="1">
    <location>
        <begin position="276"/>
        <end position="288"/>
    </location>
</feature>
<reference evidence="3" key="1">
    <citation type="submission" date="2020-08" db="EMBL/GenBank/DDBJ databases">
        <title>Multicomponent nature underlies the extraordinary mechanical properties of spider dragline silk.</title>
        <authorList>
            <person name="Kono N."/>
            <person name="Nakamura H."/>
            <person name="Mori M."/>
            <person name="Yoshida Y."/>
            <person name="Ohtoshi R."/>
            <person name="Malay A.D."/>
            <person name="Moran D.A.P."/>
            <person name="Tomita M."/>
            <person name="Numata K."/>
            <person name="Arakawa K."/>
        </authorList>
    </citation>
    <scope>NUCLEOTIDE SEQUENCE</scope>
</reference>
<feature type="domain" description="Endonuclease/exonuclease/phosphatase" evidence="2">
    <location>
        <begin position="14"/>
        <end position="175"/>
    </location>
</feature>
<comment type="caution">
    <text evidence="3">The sequence shown here is derived from an EMBL/GenBank/DDBJ whole genome shotgun (WGS) entry which is preliminary data.</text>
</comment>